<dbReference type="EMBL" id="JADIKD010000005">
    <property type="protein sequence ID" value="MFK2915892.1"/>
    <property type="molecule type" value="Genomic_DNA"/>
</dbReference>
<keyword evidence="1" id="KW-1133">Transmembrane helix</keyword>
<evidence type="ECO:0000256" key="1">
    <source>
        <dbReference type="SAM" id="Phobius"/>
    </source>
</evidence>
<keyword evidence="1" id="KW-0812">Transmembrane</keyword>
<dbReference type="Proteomes" id="UP001620408">
    <property type="component" value="Unassembled WGS sequence"/>
</dbReference>
<comment type="caution">
    <text evidence="2">The sequence shown here is derived from an EMBL/GenBank/DDBJ whole genome shotgun (WGS) entry which is preliminary data.</text>
</comment>
<organism evidence="2 3">
    <name type="scientific">Dyella koreensis</name>
    <dbReference type="NCBI Taxonomy" id="311235"/>
    <lineage>
        <taxon>Bacteria</taxon>
        <taxon>Pseudomonadati</taxon>
        <taxon>Pseudomonadota</taxon>
        <taxon>Gammaproteobacteria</taxon>
        <taxon>Lysobacterales</taxon>
        <taxon>Rhodanobacteraceae</taxon>
        <taxon>Dyella</taxon>
    </lineage>
</organism>
<keyword evidence="3" id="KW-1185">Reference proteome</keyword>
<keyword evidence="1" id="KW-0472">Membrane</keyword>
<evidence type="ECO:0000313" key="3">
    <source>
        <dbReference type="Proteomes" id="UP001620408"/>
    </source>
</evidence>
<feature type="transmembrane region" description="Helical" evidence="1">
    <location>
        <begin position="79"/>
        <end position="97"/>
    </location>
</feature>
<evidence type="ECO:0000313" key="2">
    <source>
        <dbReference type="EMBL" id="MFK2915892.1"/>
    </source>
</evidence>
<name>A0ABW8K1P7_9GAMM</name>
<accession>A0ABW8K1P7</accession>
<proteinExistence type="predicted"/>
<sequence>MLLTWVLLRAQRDIVQHFMQAGATAADSARTTEALGLKPGIAWHQLVGHAVLRCPGEGHYYLDLANWERLRLQRRRHTWMVGVAVLVLLALLFWLRAAA</sequence>
<dbReference type="RefSeq" id="WP_379987480.1">
    <property type="nucleotide sequence ID" value="NZ_JADIKD010000005.1"/>
</dbReference>
<gene>
    <name evidence="2" type="ORF">ISS97_01340</name>
</gene>
<protein>
    <submittedName>
        <fullName evidence="2">Uncharacterized protein</fullName>
    </submittedName>
</protein>
<reference evidence="2 3" key="1">
    <citation type="submission" date="2020-10" db="EMBL/GenBank/DDBJ databases">
        <title>Phylogeny of dyella-like bacteria.</title>
        <authorList>
            <person name="Fu J."/>
        </authorList>
    </citation>
    <scope>NUCLEOTIDE SEQUENCE [LARGE SCALE GENOMIC DNA]</scope>
    <source>
        <strain evidence="2 3">BB4</strain>
    </source>
</reference>